<evidence type="ECO:0000313" key="3">
    <source>
        <dbReference type="Proteomes" id="UP000473525"/>
    </source>
</evidence>
<feature type="domain" description="DUF402" evidence="1">
    <location>
        <begin position="44"/>
        <end position="168"/>
    </location>
</feature>
<keyword evidence="3" id="KW-1185">Reference proteome</keyword>
<dbReference type="EMBL" id="WSEK01000004">
    <property type="protein sequence ID" value="MVQ50814.1"/>
    <property type="molecule type" value="Genomic_DNA"/>
</dbReference>
<comment type="caution">
    <text evidence="2">The sequence shown here is derived from an EMBL/GenBank/DDBJ whole genome shotgun (WGS) entry which is preliminary data.</text>
</comment>
<sequence length="192" mass="20574">MPHIVAADWYTGHVSLSPGTAVRVVMSKWVDRPHWEFEATFLGTDEHGDWLGIPQSTVMTRPGVTYVAPTAQVGLAPPPGPASARGWLATFHDTGGPVRVYVDITTPPRWDGAVLRAVDLDLDVVCGPTGRVWVDDEDEFADHRVRFGYPDEVVEAALASCRQVEAAVSGGRTPYDGAAAAWLARVGEIAGG</sequence>
<proteinExistence type="predicted"/>
<evidence type="ECO:0000259" key="1">
    <source>
        <dbReference type="Pfam" id="PF04167"/>
    </source>
</evidence>
<dbReference type="InterPro" id="IPR035930">
    <property type="entry name" value="FomD-like_sf"/>
</dbReference>
<dbReference type="SUPFAM" id="SSF159234">
    <property type="entry name" value="FomD-like"/>
    <property type="match status" value="1"/>
</dbReference>
<dbReference type="AlphaFoldDB" id="A0A6L6XTS3"/>
<dbReference type="Gene3D" id="2.40.380.10">
    <property type="entry name" value="FomD-like"/>
    <property type="match status" value="1"/>
</dbReference>
<dbReference type="InterPro" id="IPR007295">
    <property type="entry name" value="DUF402"/>
</dbReference>
<evidence type="ECO:0000313" key="2">
    <source>
        <dbReference type="EMBL" id="MVQ50814.1"/>
    </source>
</evidence>
<reference evidence="2 3" key="1">
    <citation type="submission" date="2019-12" db="EMBL/GenBank/DDBJ databases">
        <authorList>
            <person name="Huq M.A."/>
        </authorList>
    </citation>
    <scope>NUCLEOTIDE SEQUENCE [LARGE SCALE GENOMIC DNA]</scope>
    <source>
        <strain evidence="2 3">MAH-18</strain>
    </source>
</reference>
<gene>
    <name evidence="2" type="ORF">GON03_16635</name>
</gene>
<organism evidence="2 3">
    <name type="scientific">Nocardioides agri</name>
    <dbReference type="NCBI Taxonomy" id="2682843"/>
    <lineage>
        <taxon>Bacteria</taxon>
        <taxon>Bacillati</taxon>
        <taxon>Actinomycetota</taxon>
        <taxon>Actinomycetes</taxon>
        <taxon>Propionibacteriales</taxon>
        <taxon>Nocardioidaceae</taxon>
        <taxon>Nocardioides</taxon>
    </lineage>
</organism>
<dbReference type="Proteomes" id="UP000473525">
    <property type="component" value="Unassembled WGS sequence"/>
</dbReference>
<accession>A0A6L6XTS3</accession>
<protein>
    <submittedName>
        <fullName evidence="2">DUF402 domain-containing protein</fullName>
    </submittedName>
</protein>
<name>A0A6L6XTS3_9ACTN</name>
<dbReference type="Pfam" id="PF04167">
    <property type="entry name" value="DUF402"/>
    <property type="match status" value="1"/>
</dbReference>